<proteinExistence type="predicted"/>
<reference evidence="1 2" key="1">
    <citation type="journal article" date="2016" name="Nat. Commun.">
        <title>Thousands of microbial genomes shed light on interconnected biogeochemical processes in an aquifer system.</title>
        <authorList>
            <person name="Anantharaman K."/>
            <person name="Brown C.T."/>
            <person name="Hug L.A."/>
            <person name="Sharon I."/>
            <person name="Castelle C.J."/>
            <person name="Probst A.J."/>
            <person name="Thomas B.C."/>
            <person name="Singh A."/>
            <person name="Wilkins M.J."/>
            <person name="Karaoz U."/>
            <person name="Brodie E.L."/>
            <person name="Williams K.H."/>
            <person name="Hubbard S.S."/>
            <person name="Banfield J.F."/>
        </authorList>
    </citation>
    <scope>NUCLEOTIDE SEQUENCE [LARGE SCALE GENOMIC DNA]</scope>
</reference>
<dbReference type="EMBL" id="MFLA01000003">
    <property type="protein sequence ID" value="OGG60684.1"/>
    <property type="molecule type" value="Genomic_DNA"/>
</dbReference>
<protein>
    <submittedName>
        <fullName evidence="1">Uncharacterized protein</fullName>
    </submittedName>
</protein>
<dbReference type="AlphaFoldDB" id="A0A1F6DGV9"/>
<organism evidence="1 2">
    <name type="scientific">Candidatus Kaiserbacteria bacterium RIFCSPHIGHO2_01_FULL_56_24</name>
    <dbReference type="NCBI Taxonomy" id="1798487"/>
    <lineage>
        <taxon>Bacteria</taxon>
        <taxon>Candidatus Kaiseribacteriota</taxon>
    </lineage>
</organism>
<evidence type="ECO:0000313" key="1">
    <source>
        <dbReference type="EMBL" id="OGG60684.1"/>
    </source>
</evidence>
<dbReference type="Proteomes" id="UP000176377">
    <property type="component" value="Unassembled WGS sequence"/>
</dbReference>
<name>A0A1F6DGV9_9BACT</name>
<accession>A0A1F6DGV9</accession>
<evidence type="ECO:0000313" key="2">
    <source>
        <dbReference type="Proteomes" id="UP000176377"/>
    </source>
</evidence>
<gene>
    <name evidence="1" type="ORF">A2765_03800</name>
</gene>
<sequence length="607" mass="61804">MITLSDTNASTDQKHWFIESDTGQFSIGTTSDALVTNASYRALSINASGNVGIGTTGPWDPLSVIGDISLTGGDLRLGTGSATTTLTVSSTAFAITANATTTLGATGLAIDTDKFVVQQTSGNVGIGTTSPWAKFSINNSTGDTAGQPLFAVASSTATATTTAFIITNSGNVGIGTASPNRQLSVYKSNAAAYLELFGDGTNDTQWVIGAENSDFGSAGNDRFVIYDDVDDSYRLTIDSSGYVGILAAAGSAQHPLDVAGSVSGNWVAQFENTHATAGYGVNILAGDSDSEEALRIEDVNGTDLFQVWGAGKTYIKGNTGIGTTSPYAKLSVVGEAVASHFTATTTATSTFPHALFTQATTTNFAITSLLSSLLATDASGNVIATTTLGVNFIPDNFLRNDQDDTTTGSLTATRFVGSSASATSTFAGGLAVETSGLVYDYSTNRVGIGTASPSTPLDILADGAGSGFKVLGSAGNLLVQAGGGNGSALLSQSNSSTNGFVIGTDSGGTAAGQFLRLQTAGTERLTINNSGNVGIGTTTPTSLLQVAGATAPKITLSDTDASAIKNIGLLSPTPVPFLSARPPTRLQPTRATAHFQSTRAEMWGWER</sequence>
<comment type="caution">
    <text evidence="1">The sequence shown here is derived from an EMBL/GenBank/DDBJ whole genome shotgun (WGS) entry which is preliminary data.</text>
</comment>